<keyword evidence="2" id="KW-1185">Reference proteome</keyword>
<dbReference type="Proteomes" id="UP000515733">
    <property type="component" value="Chromosome"/>
</dbReference>
<accession>A0A6S6XP33</accession>
<protein>
    <recommendedName>
        <fullName evidence="3">N-acetyltransferase domain-containing protein</fullName>
    </recommendedName>
</protein>
<dbReference type="EMBL" id="LR778301">
    <property type="protein sequence ID" value="CAB1367616.1"/>
    <property type="molecule type" value="Genomic_DNA"/>
</dbReference>
<evidence type="ECO:0000313" key="2">
    <source>
        <dbReference type="Proteomes" id="UP000515733"/>
    </source>
</evidence>
<reference evidence="1 2" key="1">
    <citation type="submission" date="2020-03" db="EMBL/GenBank/DDBJ databases">
        <authorList>
            <consortium name="Genoscope - CEA"/>
            <person name="William W."/>
        </authorList>
    </citation>
    <scope>NUCLEOTIDE SEQUENCE [LARGE SCALE GENOMIC DNA]</scope>
    <source>
        <strain evidence="2">DSM 16959</strain>
    </source>
</reference>
<gene>
    <name evidence="1" type="ORF">DENOEST_0451</name>
</gene>
<evidence type="ECO:0000313" key="1">
    <source>
        <dbReference type="EMBL" id="CAB1367616.1"/>
    </source>
</evidence>
<dbReference type="Gene3D" id="3.40.630.30">
    <property type="match status" value="1"/>
</dbReference>
<dbReference type="AlphaFoldDB" id="A0A6S6XP33"/>
<dbReference type="RefSeq" id="WP_145770542.1">
    <property type="nucleotide sequence ID" value="NZ_LR778301.1"/>
</dbReference>
<evidence type="ECO:0008006" key="3">
    <source>
        <dbReference type="Google" id="ProtNLM"/>
    </source>
</evidence>
<organism evidence="1 2">
    <name type="scientific">Denitratisoma oestradiolicum</name>
    <dbReference type="NCBI Taxonomy" id="311182"/>
    <lineage>
        <taxon>Bacteria</taxon>
        <taxon>Pseudomonadati</taxon>
        <taxon>Pseudomonadota</taxon>
        <taxon>Betaproteobacteria</taxon>
        <taxon>Nitrosomonadales</taxon>
        <taxon>Sterolibacteriaceae</taxon>
        <taxon>Denitratisoma</taxon>
    </lineage>
</organism>
<proteinExistence type="predicted"/>
<sequence length="247" mass="27600">MNHAYMNQTAAGRIVEERLPFTIRIATSDADIRKAVAIRHAAYERHVPDFANQLKQPEPADYAPSTTLFLAESKFDSSPIGSMRIQSNEGRPLSVEQSVELPDWLQGCYLVEATRLGVTQRDRGSLVKTLLFKAVLAHCRNVGIEWIVITARSPLDRMYETFTFEDILPEAGYVPMKHVGNIPHRVMAIHVATVEPKWRNVAHPLHTLFFRTEHPDINIGGAPVLPSLDFPVTLPTHAVVPGIRVVA</sequence>
<dbReference type="OrthoDB" id="8773859at2"/>
<dbReference type="SUPFAM" id="SSF55729">
    <property type="entry name" value="Acyl-CoA N-acyltransferases (Nat)"/>
    <property type="match status" value="1"/>
</dbReference>
<name>A0A6S6XP33_9PROT</name>
<dbReference type="InterPro" id="IPR016181">
    <property type="entry name" value="Acyl_CoA_acyltransferase"/>
</dbReference>
<dbReference type="KEGG" id="doe:DENOEST_0451"/>